<evidence type="ECO:0000313" key="2">
    <source>
        <dbReference type="EMBL" id="CAL1352794.1"/>
    </source>
</evidence>
<sequence length="121" mass="13540">MDSAVLEGNITTNYGEIIVTTYLYPAQDVLPTILPLPTLLCFDLKFLFLLCFLASTFLLLLTLAMEFYGDFHAPAPAGCLFSLRFGKDRKKMRLEKAAAEIQKGDDNDEFVHKIEVVEDGS</sequence>
<name>A0AAV2C8H9_9ROSI</name>
<keyword evidence="1" id="KW-0472">Membrane</keyword>
<proteinExistence type="predicted"/>
<keyword evidence="1" id="KW-0812">Transmembrane</keyword>
<reference evidence="2 3" key="1">
    <citation type="submission" date="2024-04" db="EMBL/GenBank/DDBJ databases">
        <authorList>
            <person name="Fracassetti M."/>
        </authorList>
    </citation>
    <scope>NUCLEOTIDE SEQUENCE [LARGE SCALE GENOMIC DNA]</scope>
</reference>
<protein>
    <submittedName>
        <fullName evidence="2">Uncharacterized protein</fullName>
    </submittedName>
</protein>
<accession>A0AAV2C8H9</accession>
<dbReference type="AlphaFoldDB" id="A0AAV2C8H9"/>
<gene>
    <name evidence="2" type="ORF">LTRI10_LOCUS736</name>
</gene>
<evidence type="ECO:0000256" key="1">
    <source>
        <dbReference type="SAM" id="Phobius"/>
    </source>
</evidence>
<evidence type="ECO:0000313" key="3">
    <source>
        <dbReference type="Proteomes" id="UP001497516"/>
    </source>
</evidence>
<dbReference type="EMBL" id="OZ034813">
    <property type="protein sequence ID" value="CAL1352794.1"/>
    <property type="molecule type" value="Genomic_DNA"/>
</dbReference>
<feature type="transmembrane region" description="Helical" evidence="1">
    <location>
        <begin position="46"/>
        <end position="65"/>
    </location>
</feature>
<dbReference type="Proteomes" id="UP001497516">
    <property type="component" value="Chromosome 1"/>
</dbReference>
<keyword evidence="1" id="KW-1133">Transmembrane helix</keyword>
<organism evidence="2 3">
    <name type="scientific">Linum trigynum</name>
    <dbReference type="NCBI Taxonomy" id="586398"/>
    <lineage>
        <taxon>Eukaryota</taxon>
        <taxon>Viridiplantae</taxon>
        <taxon>Streptophyta</taxon>
        <taxon>Embryophyta</taxon>
        <taxon>Tracheophyta</taxon>
        <taxon>Spermatophyta</taxon>
        <taxon>Magnoliopsida</taxon>
        <taxon>eudicotyledons</taxon>
        <taxon>Gunneridae</taxon>
        <taxon>Pentapetalae</taxon>
        <taxon>rosids</taxon>
        <taxon>fabids</taxon>
        <taxon>Malpighiales</taxon>
        <taxon>Linaceae</taxon>
        <taxon>Linum</taxon>
    </lineage>
</organism>
<keyword evidence="3" id="KW-1185">Reference proteome</keyword>